<dbReference type="RefSeq" id="XP_017778168.1">
    <property type="nucleotide sequence ID" value="XM_017922679.1"/>
</dbReference>
<gene>
    <name evidence="2" type="primary">LOC108563876</name>
</gene>
<evidence type="ECO:0000313" key="1">
    <source>
        <dbReference type="Proteomes" id="UP000695000"/>
    </source>
</evidence>
<proteinExistence type="predicted"/>
<sequence>MCLKSEGGSEHQRVSIFDEYGYDWERIIEEGPLSGRYLDYALIDSLIETVGDTRFRDQIEHILSIPKLDGPDSEAYYNLLTSFILAKQELGVHNACNFMNKMILMHILLYKLEDSTRIQFLSQFEGITNLEELLDFMLDFV</sequence>
<accession>A0ABM1MUB8</accession>
<organism evidence="1 2">
    <name type="scientific">Nicrophorus vespilloides</name>
    <name type="common">Boreal carrion beetle</name>
    <dbReference type="NCBI Taxonomy" id="110193"/>
    <lineage>
        <taxon>Eukaryota</taxon>
        <taxon>Metazoa</taxon>
        <taxon>Ecdysozoa</taxon>
        <taxon>Arthropoda</taxon>
        <taxon>Hexapoda</taxon>
        <taxon>Insecta</taxon>
        <taxon>Pterygota</taxon>
        <taxon>Neoptera</taxon>
        <taxon>Endopterygota</taxon>
        <taxon>Coleoptera</taxon>
        <taxon>Polyphaga</taxon>
        <taxon>Staphyliniformia</taxon>
        <taxon>Silphidae</taxon>
        <taxon>Nicrophorinae</taxon>
        <taxon>Nicrophorus</taxon>
    </lineage>
</organism>
<keyword evidence="1" id="KW-1185">Reference proteome</keyword>
<evidence type="ECO:0000313" key="2">
    <source>
        <dbReference type="RefSeq" id="XP_017778168.1"/>
    </source>
</evidence>
<dbReference type="GeneID" id="108563876"/>
<protein>
    <submittedName>
        <fullName evidence="2">Uncharacterized protein LOC108563876</fullName>
    </submittedName>
</protein>
<reference evidence="2" key="1">
    <citation type="submission" date="2025-08" db="UniProtKB">
        <authorList>
            <consortium name="RefSeq"/>
        </authorList>
    </citation>
    <scope>IDENTIFICATION</scope>
    <source>
        <tissue evidence="2">Whole Larva</tissue>
    </source>
</reference>
<name>A0ABM1MUB8_NICVS</name>
<dbReference type="Proteomes" id="UP000695000">
    <property type="component" value="Unplaced"/>
</dbReference>